<dbReference type="OrthoDB" id="26387at2759"/>
<dbReference type="Pfam" id="PF18995">
    <property type="entry name" value="PRT6_C"/>
    <property type="match status" value="1"/>
</dbReference>
<evidence type="ECO:0000256" key="1">
    <source>
        <dbReference type="RuleBase" id="RU366018"/>
    </source>
</evidence>
<accession>A5DGJ2</accession>
<sequence length="1064" mass="121413">MLQRHGFENFESLLNNIRTPFVNISDISLRSIVLAAQINIGFWIRNGFSVARQGSAYSNSGISDSTYHRDFHLNQVAAMLDDPRATLYNFLDRWELLDWYVNKVSHEETIYEERFSAIGEKFIIFLYNLIIDRSRFLTFTYEEWFLYQTRQEICYELCDGPKTYSYLKSEVSPDASEHDNFDDILDECAEYQPPTGLTDSGRYKLRESMYENLDPMSILMDGSKFQDVSDALAKQISKSKGIKEADVILMPNNKPSGNSFVDSRIARFAKTTDFAKLIYKFMRASIDSSEEFYIMPVLHLLHAVIRDDEYLNGPEYLNSSFVSIPIGDLLMTLVNSSMSPHVRKKADHLLGLFLARDSRVMDSLIDCFGEEYMSKYMEHKNELIKFDNSKKRSLAEKRKAKVMKKFAKQRQQFLQKSDFKEDQLQVEGGSVEQARTCILCGEPESSSDVFGILASNTESSVFWKLPEKGPLVVDAFANFDDIINATSSSYGYGYTYPKNTTSLNNRKEYRLVFSTCGHGMHYRCFKRSANRSLHINCPLCQSYQNTFLPTYITPQNATVPENVMSDAPLTSSYNEILESDSQEKVKALSAALMLSEYFQPDNETLRPLEEGLMARIKSSHNLRFDTSRNSAFDRNSLSKLSDVIGDTIRMHEITSRIEGSCSYTDFLELVPQSAKLLIRSLIQSRVYLGTIRNHSPEASKNAFDPLDSDTMADCSFNETVRLFFQTNESFQALSKLGFTKTVGITVYSLVQRILEGKFKVPAFNRELDEGSINNVRNLLHGLCDTASLPHLDLKDNQFVSSIFYAIERLVLPYLRQVIVFFDILTSRYDAATSSLVSSQATESLKEQLILSEHPDNSDVLCDMLGVPRLHELLKTLVERSENGFFELRIYDNIICAKIPRHLDDGILTLEYPGVIKLINLPEDFSSITSHESDGTREQDTLICLVCGTDVGTESQQMHAKDCCRHAVYFQPRLNFLRISTRIGKVPVGYGLPAPYLTTHGEIKKVLMRGKAKLNHLRYRHLNKLWLNSGLYGYVTRTLSENELNFETLETLEPGQGFRRGFIPV</sequence>
<evidence type="ECO:0000313" key="4">
    <source>
        <dbReference type="Proteomes" id="UP000001997"/>
    </source>
</evidence>
<comment type="pathway">
    <text evidence="1">Protein modification; protein ubiquitination.</text>
</comment>
<reference evidence="3 4" key="1">
    <citation type="journal article" date="2009" name="Nature">
        <title>Evolution of pathogenicity and sexual reproduction in eight Candida genomes.</title>
        <authorList>
            <person name="Butler G."/>
            <person name="Rasmussen M.D."/>
            <person name="Lin M.F."/>
            <person name="Santos M.A."/>
            <person name="Sakthikumar S."/>
            <person name="Munro C.A."/>
            <person name="Rheinbay E."/>
            <person name="Grabherr M."/>
            <person name="Forche A."/>
            <person name="Reedy J.L."/>
            <person name="Agrafioti I."/>
            <person name="Arnaud M.B."/>
            <person name="Bates S."/>
            <person name="Brown A.J."/>
            <person name="Brunke S."/>
            <person name="Costanzo M.C."/>
            <person name="Fitzpatrick D.A."/>
            <person name="de Groot P.W."/>
            <person name="Harris D."/>
            <person name="Hoyer L.L."/>
            <person name="Hube B."/>
            <person name="Klis F.M."/>
            <person name="Kodira C."/>
            <person name="Lennard N."/>
            <person name="Logue M.E."/>
            <person name="Martin R."/>
            <person name="Neiman A.M."/>
            <person name="Nikolaou E."/>
            <person name="Quail M.A."/>
            <person name="Quinn J."/>
            <person name="Santos M.C."/>
            <person name="Schmitzberger F.F."/>
            <person name="Sherlock G."/>
            <person name="Shah P."/>
            <person name="Silverstein K.A."/>
            <person name="Skrzypek M.S."/>
            <person name="Soll D."/>
            <person name="Staggs R."/>
            <person name="Stansfield I."/>
            <person name="Stumpf M.P."/>
            <person name="Sudbery P.E."/>
            <person name="Srikantha T."/>
            <person name="Zeng Q."/>
            <person name="Berman J."/>
            <person name="Berriman M."/>
            <person name="Heitman J."/>
            <person name="Gow N.A."/>
            <person name="Lorenz M.C."/>
            <person name="Birren B.W."/>
            <person name="Kellis M."/>
            <person name="Cuomo C.A."/>
        </authorList>
    </citation>
    <scope>NUCLEOTIDE SEQUENCE [LARGE SCALE GENOMIC DNA]</scope>
    <source>
        <strain evidence="4">ATCC 6260 / CBS 566 / DSM 6381 / JCM 1539 / NBRC 10279 / NRRL Y-324</strain>
    </source>
</reference>
<dbReference type="STRING" id="294746.A5DGJ2"/>
<dbReference type="SMART" id="SM00184">
    <property type="entry name" value="RING"/>
    <property type="match status" value="1"/>
</dbReference>
<dbReference type="GeneID" id="5126959"/>
<dbReference type="InterPro" id="IPR039164">
    <property type="entry name" value="UBR1-like"/>
</dbReference>
<keyword evidence="4" id="KW-1185">Reference proteome</keyword>
<proteinExistence type="inferred from homology"/>
<dbReference type="UniPathway" id="UPA00143"/>
<dbReference type="SUPFAM" id="SSF57850">
    <property type="entry name" value="RING/U-box"/>
    <property type="match status" value="1"/>
</dbReference>
<dbReference type="InParanoid" id="A5DGJ2"/>
<name>A5DGJ2_PICGU</name>
<dbReference type="PANTHER" id="PTHR21497">
    <property type="entry name" value="UBIQUITIN LIGASE E3 ALPHA-RELATED"/>
    <property type="match status" value="1"/>
</dbReference>
<dbReference type="InterPro" id="IPR001841">
    <property type="entry name" value="Znf_RING"/>
</dbReference>
<dbReference type="eggNOG" id="KOG1140">
    <property type="taxonomic scope" value="Eukaryota"/>
</dbReference>
<dbReference type="OMA" id="TIRMHEI"/>
<keyword evidence="1" id="KW-0863">Zinc-finger</keyword>
<dbReference type="PANTHER" id="PTHR21497:SF26">
    <property type="entry name" value="E3 UBIQUITIN-PROTEIN LIGASE UBR1"/>
    <property type="match status" value="1"/>
</dbReference>
<dbReference type="InterPro" id="IPR044046">
    <property type="entry name" value="E3_ligase_UBR-like_C"/>
</dbReference>
<keyword evidence="1" id="KW-0833">Ubl conjugation pathway</keyword>
<dbReference type="KEGG" id="pgu:PGUG_02393"/>
<feature type="domain" description="RING-type" evidence="2">
    <location>
        <begin position="437"/>
        <end position="540"/>
    </location>
</feature>
<dbReference type="RefSeq" id="XP_001484664.2">
    <property type="nucleotide sequence ID" value="XM_001484614.1"/>
</dbReference>
<dbReference type="GO" id="GO:0071596">
    <property type="term" value="P:ubiquitin-dependent protein catabolic process via the N-end rule pathway"/>
    <property type="evidence" value="ECO:0007669"/>
    <property type="project" value="UniProtKB-UniRule"/>
</dbReference>
<comment type="catalytic activity">
    <reaction evidence="1">
        <text>S-ubiquitinyl-[E2 ubiquitin-conjugating enzyme]-L-cysteine + [acceptor protein]-L-lysine = [E2 ubiquitin-conjugating enzyme]-L-cysteine + N(6)-ubiquitinyl-[acceptor protein]-L-lysine.</text>
        <dbReference type="EC" id="2.3.2.27"/>
    </reaction>
</comment>
<comment type="similarity">
    <text evidence="1">Belongs to the E3 ubiquitin-protein ligase UBR1-like family.</text>
</comment>
<dbReference type="Pfam" id="PF22960">
    <property type="entry name" value="WHD_UBR1"/>
    <property type="match status" value="1"/>
</dbReference>
<dbReference type="AlphaFoldDB" id="A5DGJ2"/>
<dbReference type="VEuPathDB" id="FungiDB:PGUG_02393"/>
<evidence type="ECO:0000313" key="3">
    <source>
        <dbReference type="EMBL" id="EDK38295.2"/>
    </source>
</evidence>
<keyword evidence="1" id="KW-0808">Transferase</keyword>
<dbReference type="GO" id="GO:0016567">
    <property type="term" value="P:protein ubiquitination"/>
    <property type="evidence" value="ECO:0007669"/>
    <property type="project" value="UniProtKB-UniRule"/>
</dbReference>
<dbReference type="EMBL" id="CH408157">
    <property type="protein sequence ID" value="EDK38295.2"/>
    <property type="molecule type" value="Genomic_DNA"/>
</dbReference>
<dbReference type="HOGENOM" id="CLU_288702_0_0_1"/>
<protein>
    <recommendedName>
        <fullName evidence="1">E3 ubiquitin-protein ligase</fullName>
        <ecNumber evidence="1">2.3.2.27</ecNumber>
    </recommendedName>
</protein>
<dbReference type="GO" id="GO:0000151">
    <property type="term" value="C:ubiquitin ligase complex"/>
    <property type="evidence" value="ECO:0007669"/>
    <property type="project" value="TreeGrafter"/>
</dbReference>
<dbReference type="EC" id="2.3.2.27" evidence="1"/>
<dbReference type="Proteomes" id="UP000001997">
    <property type="component" value="Unassembled WGS sequence"/>
</dbReference>
<keyword evidence="1" id="KW-0479">Metal-binding</keyword>
<dbReference type="GO" id="GO:0005737">
    <property type="term" value="C:cytoplasm"/>
    <property type="evidence" value="ECO:0007669"/>
    <property type="project" value="TreeGrafter"/>
</dbReference>
<dbReference type="GO" id="GO:0061630">
    <property type="term" value="F:ubiquitin protein ligase activity"/>
    <property type="evidence" value="ECO:0007669"/>
    <property type="project" value="UniProtKB-UniRule"/>
</dbReference>
<organism evidence="3 4">
    <name type="scientific">Meyerozyma guilliermondii (strain ATCC 6260 / CBS 566 / DSM 6381 / JCM 1539 / NBRC 10279 / NRRL Y-324)</name>
    <name type="common">Yeast</name>
    <name type="synonym">Candida guilliermondii</name>
    <dbReference type="NCBI Taxonomy" id="294746"/>
    <lineage>
        <taxon>Eukaryota</taxon>
        <taxon>Fungi</taxon>
        <taxon>Dikarya</taxon>
        <taxon>Ascomycota</taxon>
        <taxon>Saccharomycotina</taxon>
        <taxon>Pichiomycetes</taxon>
        <taxon>Debaryomycetaceae</taxon>
        <taxon>Meyerozyma</taxon>
    </lineage>
</organism>
<dbReference type="InterPro" id="IPR055194">
    <property type="entry name" value="UBR1-like_WH"/>
</dbReference>
<gene>
    <name evidence="3" type="ORF">PGUG_02393</name>
</gene>
<evidence type="ECO:0000259" key="2">
    <source>
        <dbReference type="SMART" id="SM00184"/>
    </source>
</evidence>
<comment type="function">
    <text evidence="1">Ubiquitin ligase protein which is a component of the N-end rule pathway. Recognizes and binds to proteins bearing specific N-terminal residues that are destabilizing according to the N-end rule, leading to their ubiquitination and subsequent degradation.</text>
</comment>
<keyword evidence="1" id="KW-0862">Zinc</keyword>
<dbReference type="GO" id="GO:0008270">
    <property type="term" value="F:zinc ion binding"/>
    <property type="evidence" value="ECO:0007669"/>
    <property type="project" value="UniProtKB-UniRule"/>
</dbReference>